<sequence length="202" mass="21040">MPEATQTGAVTRRGLISVATASAAILGLVARGQAQQGDTSLPFLPASDPLNETQDAQCALAQAIKAAAVNAKQMVELLQAAATRLAMAVSEITALLSGADAAELANQPLPIPKRFAEQIKTILGATPDAPGLGEIETQADYLLALRVAADQAAGILAAIIERQKSRDRQDAPLAAWDNETLRLFELVMAMQLLNASAVGFNT</sequence>
<dbReference type="STRING" id="34004.SAMN04488021_101271"/>
<evidence type="ECO:0000313" key="1">
    <source>
        <dbReference type="EMBL" id="SFH11741.1"/>
    </source>
</evidence>
<dbReference type="AlphaFoldDB" id="A0A1I2XI41"/>
<evidence type="ECO:0000313" key="2">
    <source>
        <dbReference type="Proteomes" id="UP000183635"/>
    </source>
</evidence>
<dbReference type="RefSeq" id="WP_074965910.1">
    <property type="nucleotide sequence ID" value="NZ_CBCRYP010000002.1"/>
</dbReference>
<name>A0A1I2XI41_9RHOB</name>
<reference evidence="1 2" key="1">
    <citation type="submission" date="2016-10" db="EMBL/GenBank/DDBJ databases">
        <authorList>
            <person name="de Groot N.N."/>
        </authorList>
    </citation>
    <scope>NUCLEOTIDE SEQUENCE [LARGE SCALE GENOMIC DNA]</scope>
    <source>
        <strain evidence="1 2">DSM 8537</strain>
    </source>
</reference>
<keyword evidence="2" id="KW-1185">Reference proteome</keyword>
<proteinExistence type="predicted"/>
<gene>
    <name evidence="1" type="ORF">SAMN04488021_101271</name>
</gene>
<dbReference type="EMBL" id="FOPU01000001">
    <property type="protein sequence ID" value="SFH11741.1"/>
    <property type="molecule type" value="Genomic_DNA"/>
</dbReference>
<dbReference type="Proteomes" id="UP000183635">
    <property type="component" value="Unassembled WGS sequence"/>
</dbReference>
<protein>
    <submittedName>
        <fullName evidence="1">Uncharacterized protein</fullName>
    </submittedName>
</protein>
<accession>A0A1I2XI41</accession>
<organism evidence="1 2">
    <name type="scientific">Paracoccus aminovorans</name>
    <dbReference type="NCBI Taxonomy" id="34004"/>
    <lineage>
        <taxon>Bacteria</taxon>
        <taxon>Pseudomonadati</taxon>
        <taxon>Pseudomonadota</taxon>
        <taxon>Alphaproteobacteria</taxon>
        <taxon>Rhodobacterales</taxon>
        <taxon>Paracoccaceae</taxon>
        <taxon>Paracoccus</taxon>
    </lineage>
</organism>